<name>A0A7X9FU24_9DELT</name>
<dbReference type="SUPFAM" id="SSF53271">
    <property type="entry name" value="PRTase-like"/>
    <property type="match status" value="1"/>
</dbReference>
<evidence type="ECO:0008006" key="3">
    <source>
        <dbReference type="Google" id="ProtNLM"/>
    </source>
</evidence>
<organism evidence="1 2">
    <name type="scientific">SAR324 cluster bacterium</name>
    <dbReference type="NCBI Taxonomy" id="2024889"/>
    <lineage>
        <taxon>Bacteria</taxon>
        <taxon>Deltaproteobacteria</taxon>
        <taxon>SAR324 cluster</taxon>
    </lineage>
</organism>
<sequence length="178" mass="19842">MVSLEEVNDIFERITEEYEEPVPIGGRCESHVYYRVEDLVDEELNVCAEYVANRIHDLLYPQTPQLFLKLPGGYTFFAERLCAFYSELINADDIPLEQYLESKMSNGHGEKYKGANCVLVTDVITTARSSLEAHTKATIRGIPVLCWAALIDRTFGPGPVPVVAAFTGAPVRVLTKIG</sequence>
<gene>
    <name evidence="1" type="ORF">GYA55_14185</name>
</gene>
<reference evidence="1 2" key="1">
    <citation type="journal article" date="2020" name="Biotechnol. Biofuels">
        <title>New insights from the biogas microbiome by comprehensive genome-resolved metagenomics of nearly 1600 species originating from multiple anaerobic digesters.</title>
        <authorList>
            <person name="Campanaro S."/>
            <person name="Treu L."/>
            <person name="Rodriguez-R L.M."/>
            <person name="Kovalovszki A."/>
            <person name="Ziels R.M."/>
            <person name="Maus I."/>
            <person name="Zhu X."/>
            <person name="Kougias P.G."/>
            <person name="Basile A."/>
            <person name="Luo G."/>
            <person name="Schluter A."/>
            <person name="Konstantinidis K.T."/>
            <person name="Angelidaki I."/>
        </authorList>
    </citation>
    <scope>NUCLEOTIDE SEQUENCE [LARGE SCALE GENOMIC DNA]</scope>
    <source>
        <strain evidence="1">AS27yjCOA_65</strain>
    </source>
</reference>
<protein>
    <recommendedName>
        <fullName evidence="3">Phosphoribosyltransferase</fullName>
    </recommendedName>
</protein>
<evidence type="ECO:0000313" key="1">
    <source>
        <dbReference type="EMBL" id="NMC64309.1"/>
    </source>
</evidence>
<dbReference type="Proteomes" id="UP000524246">
    <property type="component" value="Unassembled WGS sequence"/>
</dbReference>
<comment type="caution">
    <text evidence="1">The sequence shown here is derived from an EMBL/GenBank/DDBJ whole genome shotgun (WGS) entry which is preliminary data.</text>
</comment>
<proteinExistence type="predicted"/>
<dbReference type="Gene3D" id="3.40.50.2020">
    <property type="match status" value="1"/>
</dbReference>
<accession>A0A7X9FU24</accession>
<evidence type="ECO:0000313" key="2">
    <source>
        <dbReference type="Proteomes" id="UP000524246"/>
    </source>
</evidence>
<dbReference type="EMBL" id="JAAZON010000644">
    <property type="protein sequence ID" value="NMC64309.1"/>
    <property type="molecule type" value="Genomic_DNA"/>
</dbReference>
<dbReference type="AlphaFoldDB" id="A0A7X9FU24"/>
<dbReference type="InterPro" id="IPR029057">
    <property type="entry name" value="PRTase-like"/>
</dbReference>